<evidence type="ECO:0000256" key="3">
    <source>
        <dbReference type="ARBA" id="ARBA00022630"/>
    </source>
</evidence>
<evidence type="ECO:0000256" key="4">
    <source>
        <dbReference type="ARBA" id="ARBA00022827"/>
    </source>
</evidence>
<dbReference type="InterPro" id="IPR007867">
    <property type="entry name" value="GMC_OxRtase_C"/>
</dbReference>
<comment type="cofactor">
    <cofactor evidence="1 5">
        <name>FAD</name>
        <dbReference type="ChEBI" id="CHEBI:57692"/>
    </cofactor>
</comment>
<evidence type="ECO:0000313" key="9">
    <source>
        <dbReference type="EMBL" id="ORA67274.1"/>
    </source>
</evidence>
<dbReference type="PANTHER" id="PTHR11552:SF147">
    <property type="entry name" value="CHOLINE DEHYDROGENASE, MITOCHONDRIAL"/>
    <property type="match status" value="1"/>
</dbReference>
<evidence type="ECO:0000259" key="8">
    <source>
        <dbReference type="PROSITE" id="PS00624"/>
    </source>
</evidence>
<name>A0A0M2ZMM1_9MYCO</name>
<dbReference type="InterPro" id="IPR036188">
    <property type="entry name" value="FAD/NAD-bd_sf"/>
</dbReference>
<dbReference type="AlphaFoldDB" id="A0A0M2ZMM1"/>
<sequence>MAEYDYVILGAGAAGCVLANRLSADPNNEVLLVEAGGRDRNPYIHVPMISAALFGNDKYSWSYQLQPFGSEGRTETWPRGKVLGGSTAINGLVYNRGDREDYDELVRRGNTGWGWDDILPVYKAFEDNQFGASPTRGAGGELPITTPRDPDQLVFDLIDAGVKLGLRSVQDYNEFDDERVGPAMATISRGARVTAAKAFLRPALKRPNLHLALNTKALRLVFENGRAAGVEVRTEGNVSRLRPRRELIMALGALESPKLLQLSGVGPREVLDAAGVPVYLERDNVGRRMLEHFCVINTYQLAEDIGYNRLLRNTKAKGLTALKYLATRKGPLATPTGDVMAIFKTTPGVDRVDGQVLVRMMSVGSVRPDAPAGIEDVGGVSCMGEVLRSTSEGSVWITSPDPDAPLTVDANYLATEYDRKTSVALLRRMRQWFEQSPIAEKVKSETRPGPHRQSDDEILAGITATGATGSHAVATCAMGPHDDDIVDDRCRVRGIEGLRIVDCASQPTMISGNLMGPTMAWAGRAAEFILDGG</sequence>
<protein>
    <submittedName>
        <fullName evidence="9">GMC oxidoreductase</fullName>
    </submittedName>
</protein>
<dbReference type="GO" id="GO:0050660">
    <property type="term" value="F:flavin adenine dinucleotide binding"/>
    <property type="evidence" value="ECO:0007669"/>
    <property type="project" value="InterPro"/>
</dbReference>
<reference evidence="9 10" key="1">
    <citation type="submission" date="2017-02" db="EMBL/GenBank/DDBJ databases">
        <title>The new phylogeny of genus Mycobacterium.</title>
        <authorList>
            <person name="Tortoli E."/>
            <person name="Trovato A."/>
            <person name="Cirillo D.M."/>
        </authorList>
    </citation>
    <scope>NUCLEOTIDE SEQUENCE [LARGE SCALE GENOMIC DNA]</scope>
    <source>
        <strain evidence="9 10">FI-09383</strain>
    </source>
</reference>
<accession>A0A0M2ZMM1</accession>
<dbReference type="PROSITE" id="PS00624">
    <property type="entry name" value="GMC_OXRED_2"/>
    <property type="match status" value="1"/>
</dbReference>
<evidence type="ECO:0000256" key="6">
    <source>
        <dbReference type="RuleBase" id="RU003968"/>
    </source>
</evidence>
<dbReference type="SUPFAM" id="SSF51905">
    <property type="entry name" value="FAD/NAD(P)-binding domain"/>
    <property type="match status" value="1"/>
</dbReference>
<dbReference type="Pfam" id="PF05199">
    <property type="entry name" value="GMC_oxred_C"/>
    <property type="match status" value="1"/>
</dbReference>
<dbReference type="Gene3D" id="3.50.50.60">
    <property type="entry name" value="FAD/NAD(P)-binding domain"/>
    <property type="match status" value="1"/>
</dbReference>
<dbReference type="RefSeq" id="WP_046751567.1">
    <property type="nucleotide sequence ID" value="NZ_JBCGVB010000007.1"/>
</dbReference>
<dbReference type="SUPFAM" id="SSF54373">
    <property type="entry name" value="FAD-linked reductases, C-terminal domain"/>
    <property type="match status" value="1"/>
</dbReference>
<feature type="domain" description="Glucose-methanol-choline oxidoreductase N-terminal" evidence="7">
    <location>
        <begin position="80"/>
        <end position="103"/>
    </location>
</feature>
<evidence type="ECO:0000259" key="7">
    <source>
        <dbReference type="PROSITE" id="PS00623"/>
    </source>
</evidence>
<proteinExistence type="inferred from homology"/>
<dbReference type="OrthoDB" id="9785276at2"/>
<gene>
    <name evidence="9" type="ORF">BST23_07970</name>
</gene>
<dbReference type="PROSITE" id="PS00623">
    <property type="entry name" value="GMC_OXRED_1"/>
    <property type="match status" value="1"/>
</dbReference>
<comment type="caution">
    <text evidence="9">The sequence shown here is derived from an EMBL/GenBank/DDBJ whole genome shotgun (WGS) entry which is preliminary data.</text>
</comment>
<keyword evidence="3 6" id="KW-0285">Flavoprotein</keyword>
<dbReference type="InterPro" id="IPR000172">
    <property type="entry name" value="GMC_OxRdtase_N"/>
</dbReference>
<dbReference type="Gene3D" id="3.30.560.10">
    <property type="entry name" value="Glucose Oxidase, domain 3"/>
    <property type="match status" value="1"/>
</dbReference>
<dbReference type="EMBL" id="MVHP01000006">
    <property type="protein sequence ID" value="ORA67274.1"/>
    <property type="molecule type" value="Genomic_DNA"/>
</dbReference>
<evidence type="ECO:0000256" key="5">
    <source>
        <dbReference type="PIRSR" id="PIRSR000137-2"/>
    </source>
</evidence>
<dbReference type="PANTHER" id="PTHR11552">
    <property type="entry name" value="GLUCOSE-METHANOL-CHOLINE GMC OXIDOREDUCTASE"/>
    <property type="match status" value="1"/>
</dbReference>
<dbReference type="PIRSF" id="PIRSF000137">
    <property type="entry name" value="Alcohol_oxidase"/>
    <property type="match status" value="1"/>
</dbReference>
<dbReference type="GO" id="GO:0016614">
    <property type="term" value="F:oxidoreductase activity, acting on CH-OH group of donors"/>
    <property type="evidence" value="ECO:0007669"/>
    <property type="project" value="InterPro"/>
</dbReference>
<dbReference type="InterPro" id="IPR012132">
    <property type="entry name" value="GMC_OxRdtase"/>
</dbReference>
<evidence type="ECO:0000256" key="1">
    <source>
        <dbReference type="ARBA" id="ARBA00001974"/>
    </source>
</evidence>
<keyword evidence="4 5" id="KW-0274">FAD</keyword>
<dbReference type="Pfam" id="PF00732">
    <property type="entry name" value="GMC_oxred_N"/>
    <property type="match status" value="1"/>
</dbReference>
<organism evidence="9 10">
    <name type="scientific">Mycolicibacterium elephantis</name>
    <dbReference type="NCBI Taxonomy" id="81858"/>
    <lineage>
        <taxon>Bacteria</taxon>
        <taxon>Bacillati</taxon>
        <taxon>Actinomycetota</taxon>
        <taxon>Actinomycetes</taxon>
        <taxon>Mycobacteriales</taxon>
        <taxon>Mycobacteriaceae</taxon>
        <taxon>Mycolicibacterium</taxon>
    </lineage>
</organism>
<feature type="domain" description="Glucose-methanol-choline oxidoreductase N-terminal" evidence="8">
    <location>
        <begin position="252"/>
        <end position="266"/>
    </location>
</feature>
<dbReference type="STRING" id="81858.BST23_07970"/>
<feature type="binding site" evidence="5">
    <location>
        <begin position="90"/>
        <end position="93"/>
    </location>
    <ligand>
        <name>FAD</name>
        <dbReference type="ChEBI" id="CHEBI:57692"/>
    </ligand>
</feature>
<comment type="similarity">
    <text evidence="2 6">Belongs to the GMC oxidoreductase family.</text>
</comment>
<evidence type="ECO:0000256" key="2">
    <source>
        <dbReference type="ARBA" id="ARBA00010790"/>
    </source>
</evidence>
<feature type="binding site" evidence="5">
    <location>
        <position position="82"/>
    </location>
    <ligand>
        <name>FAD</name>
        <dbReference type="ChEBI" id="CHEBI:57692"/>
    </ligand>
</feature>
<evidence type="ECO:0000313" key="10">
    <source>
        <dbReference type="Proteomes" id="UP000192772"/>
    </source>
</evidence>
<dbReference type="Proteomes" id="UP000192772">
    <property type="component" value="Unassembled WGS sequence"/>
</dbReference>